<dbReference type="InterPro" id="IPR041542">
    <property type="entry name" value="GH43_C2"/>
</dbReference>
<dbReference type="Proteomes" id="UP000237983">
    <property type="component" value="Unassembled WGS sequence"/>
</dbReference>
<dbReference type="GO" id="GO:0004553">
    <property type="term" value="F:hydrolase activity, hydrolyzing O-glycosyl compounds"/>
    <property type="evidence" value="ECO:0007669"/>
    <property type="project" value="InterPro"/>
</dbReference>
<sequence>MAQEPRPVIPGFHPDPSVVRVEEDYFLVTSSFEYFPGVPLFHSTNLTDWTQIGHVLNRRAQLDLSRAKPSGGIYAPTIRHHGGRFWMITTNVDDDGGQILVSATDPRGPWSDPVRIPGAAGIDPDLAWDDAGRLFVTFATFDAATITSVIRQAEVDPVTGNVQGEPIELWQGTGHKFPEGPHLYRINDYWYLMLAEGGTERGHSVVIARGPTPQGPFEANPTGPILTRRGYPGTLQNTGHADLVQRPDGSWAMVFLGVRVRGGSHGFHGLGRETFAAEVRWQDGWPVVGDLLSPTVAHPSAISSTVTGTSSGTAVSTVTDVLTDFSAQLGYEWVSSGPASGSPVAALGDGSLLLNSARYSDVFLGRRQEQLFAEATVSIEPGSGRGALVLRLTPTHEYSVEVSASTVAAVSQVGAVRAVVVQRTHSTEWPGSSRESTSVTVYVAVVPETSGSGGPDCVALGYMKDGERVELARLDGRYLCTEVAGGFTGRLFGIVSADGQPAFKHFRYRGSDDATALALDAPAV</sequence>
<evidence type="ECO:0000256" key="3">
    <source>
        <dbReference type="ARBA" id="ARBA00023295"/>
    </source>
</evidence>
<dbReference type="RefSeq" id="WP_245884790.1">
    <property type="nucleotide sequence ID" value="NZ_PVTL01000006.1"/>
</dbReference>
<name>A0A2T0VC43_9MICO</name>
<protein>
    <submittedName>
        <fullName evidence="8">Beta-xylosidase</fullName>
    </submittedName>
</protein>
<evidence type="ECO:0000313" key="9">
    <source>
        <dbReference type="Proteomes" id="UP000237983"/>
    </source>
</evidence>
<dbReference type="CDD" id="cd18617">
    <property type="entry name" value="GH43_XynB-like"/>
    <property type="match status" value="1"/>
</dbReference>
<comment type="caution">
    <text evidence="8">The sequence shown here is derived from an EMBL/GenBank/DDBJ whole genome shotgun (WGS) entry which is preliminary data.</text>
</comment>
<evidence type="ECO:0000313" key="8">
    <source>
        <dbReference type="EMBL" id="PRY67667.1"/>
    </source>
</evidence>
<evidence type="ECO:0000259" key="7">
    <source>
        <dbReference type="Pfam" id="PF17851"/>
    </source>
</evidence>
<dbReference type="PANTHER" id="PTHR42812">
    <property type="entry name" value="BETA-XYLOSIDASE"/>
    <property type="match status" value="1"/>
</dbReference>
<dbReference type="Gene3D" id="2.60.120.200">
    <property type="match status" value="1"/>
</dbReference>
<dbReference type="Pfam" id="PF17851">
    <property type="entry name" value="GH43_C2"/>
    <property type="match status" value="1"/>
</dbReference>
<dbReference type="InterPro" id="IPR051795">
    <property type="entry name" value="Glycosyl_Hydrlase_43"/>
</dbReference>
<dbReference type="PANTHER" id="PTHR42812:SF12">
    <property type="entry name" value="BETA-XYLOSIDASE-RELATED"/>
    <property type="match status" value="1"/>
</dbReference>
<dbReference type="AlphaFoldDB" id="A0A2T0VC43"/>
<evidence type="ECO:0000256" key="5">
    <source>
        <dbReference type="PIRSR" id="PIRSR606710-2"/>
    </source>
</evidence>
<dbReference type="Pfam" id="PF04616">
    <property type="entry name" value="Glyco_hydro_43"/>
    <property type="match status" value="1"/>
</dbReference>
<feature type="domain" description="Beta-xylosidase C-terminal Concanavalin A-like" evidence="7">
    <location>
        <begin position="358"/>
        <end position="508"/>
    </location>
</feature>
<evidence type="ECO:0000256" key="4">
    <source>
        <dbReference type="PIRSR" id="PIRSR606710-1"/>
    </source>
</evidence>
<dbReference type="Gene3D" id="2.115.10.20">
    <property type="entry name" value="Glycosyl hydrolase domain, family 43"/>
    <property type="match status" value="1"/>
</dbReference>
<feature type="active site" description="Proton acceptor" evidence="4">
    <location>
        <position position="15"/>
    </location>
</feature>
<evidence type="ECO:0000256" key="1">
    <source>
        <dbReference type="ARBA" id="ARBA00009865"/>
    </source>
</evidence>
<dbReference type="SUPFAM" id="SSF75005">
    <property type="entry name" value="Arabinanase/levansucrase/invertase"/>
    <property type="match status" value="1"/>
</dbReference>
<gene>
    <name evidence="8" type="ORF">B0I08_106275</name>
</gene>
<keyword evidence="2 6" id="KW-0378">Hydrolase</keyword>
<dbReference type="InterPro" id="IPR023296">
    <property type="entry name" value="Glyco_hydro_beta-prop_sf"/>
</dbReference>
<organism evidence="8 9">
    <name type="scientific">Glaciihabitans tibetensis</name>
    <dbReference type="NCBI Taxonomy" id="1266600"/>
    <lineage>
        <taxon>Bacteria</taxon>
        <taxon>Bacillati</taxon>
        <taxon>Actinomycetota</taxon>
        <taxon>Actinomycetes</taxon>
        <taxon>Micrococcales</taxon>
        <taxon>Microbacteriaceae</taxon>
        <taxon>Glaciihabitans</taxon>
    </lineage>
</organism>
<comment type="similarity">
    <text evidence="1 6">Belongs to the glycosyl hydrolase 43 family.</text>
</comment>
<dbReference type="EMBL" id="PVTL01000006">
    <property type="protein sequence ID" value="PRY67667.1"/>
    <property type="molecule type" value="Genomic_DNA"/>
</dbReference>
<evidence type="ECO:0000256" key="2">
    <source>
        <dbReference type="ARBA" id="ARBA00022801"/>
    </source>
</evidence>
<feature type="active site" description="Proton donor" evidence="4">
    <location>
        <position position="179"/>
    </location>
</feature>
<feature type="site" description="Important for catalytic activity, responsible for pKa modulation of the active site Glu and correct orientation of both the proton donor and substrate" evidence="5">
    <location>
        <position position="123"/>
    </location>
</feature>
<proteinExistence type="inferred from homology"/>
<dbReference type="GO" id="GO:0005975">
    <property type="term" value="P:carbohydrate metabolic process"/>
    <property type="evidence" value="ECO:0007669"/>
    <property type="project" value="InterPro"/>
</dbReference>
<reference evidence="8 9" key="1">
    <citation type="submission" date="2018-03" db="EMBL/GenBank/DDBJ databases">
        <title>Genomic Encyclopedia of Type Strains, Phase III (KMG-III): the genomes of soil and plant-associated and newly described type strains.</title>
        <authorList>
            <person name="Whitman W."/>
        </authorList>
    </citation>
    <scope>NUCLEOTIDE SEQUENCE [LARGE SCALE GENOMIC DNA]</scope>
    <source>
        <strain evidence="8 9">CGMCC 1.12484</strain>
    </source>
</reference>
<dbReference type="InterPro" id="IPR006710">
    <property type="entry name" value="Glyco_hydro_43"/>
</dbReference>
<keyword evidence="9" id="KW-1185">Reference proteome</keyword>
<evidence type="ECO:0000256" key="6">
    <source>
        <dbReference type="RuleBase" id="RU361187"/>
    </source>
</evidence>
<accession>A0A2T0VC43</accession>
<keyword evidence="3 6" id="KW-0326">Glycosidase</keyword>